<comment type="caution">
    <text evidence="4">The sequence shown here is derived from an EMBL/GenBank/DDBJ whole genome shotgun (WGS) entry which is preliminary data.</text>
</comment>
<name>A0A9P6LBC3_9AGAM</name>
<feature type="transmembrane region" description="Helical" evidence="2">
    <location>
        <begin position="20"/>
        <end position="38"/>
    </location>
</feature>
<dbReference type="InterPro" id="IPR045340">
    <property type="entry name" value="DUF6533"/>
</dbReference>
<accession>A0A9P6LBC3</accession>
<dbReference type="OrthoDB" id="3349377at2759"/>
<reference evidence="4" key="1">
    <citation type="journal article" date="2020" name="Nat. Commun.">
        <title>Large-scale genome sequencing of mycorrhizal fungi provides insights into the early evolution of symbiotic traits.</title>
        <authorList>
            <person name="Miyauchi S."/>
            <person name="Kiss E."/>
            <person name="Kuo A."/>
            <person name="Drula E."/>
            <person name="Kohler A."/>
            <person name="Sanchez-Garcia M."/>
            <person name="Morin E."/>
            <person name="Andreopoulos B."/>
            <person name="Barry K.W."/>
            <person name="Bonito G."/>
            <person name="Buee M."/>
            <person name="Carver A."/>
            <person name="Chen C."/>
            <person name="Cichocki N."/>
            <person name="Clum A."/>
            <person name="Culley D."/>
            <person name="Crous P.W."/>
            <person name="Fauchery L."/>
            <person name="Girlanda M."/>
            <person name="Hayes R.D."/>
            <person name="Keri Z."/>
            <person name="LaButti K."/>
            <person name="Lipzen A."/>
            <person name="Lombard V."/>
            <person name="Magnuson J."/>
            <person name="Maillard F."/>
            <person name="Murat C."/>
            <person name="Nolan M."/>
            <person name="Ohm R.A."/>
            <person name="Pangilinan J."/>
            <person name="Pereira M.F."/>
            <person name="Perotto S."/>
            <person name="Peter M."/>
            <person name="Pfister S."/>
            <person name="Riley R."/>
            <person name="Sitrit Y."/>
            <person name="Stielow J.B."/>
            <person name="Szollosi G."/>
            <person name="Zifcakova L."/>
            <person name="Stursova M."/>
            <person name="Spatafora J.W."/>
            <person name="Tedersoo L."/>
            <person name="Vaario L.M."/>
            <person name="Yamada A."/>
            <person name="Yan M."/>
            <person name="Wang P."/>
            <person name="Xu J."/>
            <person name="Bruns T."/>
            <person name="Baldrian P."/>
            <person name="Vilgalys R."/>
            <person name="Dunand C."/>
            <person name="Henrissat B."/>
            <person name="Grigoriev I.V."/>
            <person name="Hibbett D."/>
            <person name="Nagy L.G."/>
            <person name="Martin F.M."/>
        </authorList>
    </citation>
    <scope>NUCLEOTIDE SEQUENCE</scope>
    <source>
        <strain evidence="4">UH-Tt-Lm1</strain>
    </source>
</reference>
<evidence type="ECO:0000256" key="2">
    <source>
        <dbReference type="SAM" id="Phobius"/>
    </source>
</evidence>
<feature type="region of interest" description="Disordered" evidence="1">
    <location>
        <begin position="253"/>
        <end position="293"/>
    </location>
</feature>
<evidence type="ECO:0000256" key="1">
    <source>
        <dbReference type="SAM" id="MobiDB-lite"/>
    </source>
</evidence>
<reference evidence="4" key="2">
    <citation type="submission" date="2020-11" db="EMBL/GenBank/DDBJ databases">
        <authorList>
            <consortium name="DOE Joint Genome Institute"/>
            <person name="Kuo A."/>
            <person name="Miyauchi S."/>
            <person name="Kiss E."/>
            <person name="Drula E."/>
            <person name="Kohler A."/>
            <person name="Sanchez-Garcia M."/>
            <person name="Andreopoulos B."/>
            <person name="Barry K.W."/>
            <person name="Bonito G."/>
            <person name="Buee M."/>
            <person name="Carver A."/>
            <person name="Chen C."/>
            <person name="Cichocki N."/>
            <person name="Clum A."/>
            <person name="Culley D."/>
            <person name="Crous P.W."/>
            <person name="Fauchery L."/>
            <person name="Girlanda M."/>
            <person name="Hayes R."/>
            <person name="Keri Z."/>
            <person name="Labutti K."/>
            <person name="Lipzen A."/>
            <person name="Lombard V."/>
            <person name="Magnuson J."/>
            <person name="Maillard F."/>
            <person name="Morin E."/>
            <person name="Murat C."/>
            <person name="Nolan M."/>
            <person name="Ohm R."/>
            <person name="Pangilinan J."/>
            <person name="Pereira M."/>
            <person name="Perotto S."/>
            <person name="Peter M."/>
            <person name="Riley R."/>
            <person name="Sitrit Y."/>
            <person name="Stielow B."/>
            <person name="Szollosi G."/>
            <person name="Zifcakova L."/>
            <person name="Stursova M."/>
            <person name="Spatafora J.W."/>
            <person name="Tedersoo L."/>
            <person name="Vaario L.-M."/>
            <person name="Yamada A."/>
            <person name="Yan M."/>
            <person name="Wang P."/>
            <person name="Xu J."/>
            <person name="Bruns T."/>
            <person name="Baldrian P."/>
            <person name="Vilgalys R."/>
            <person name="Henrissat B."/>
            <person name="Grigoriev I.V."/>
            <person name="Hibbett D."/>
            <person name="Nagy L.G."/>
            <person name="Martin F.M."/>
        </authorList>
    </citation>
    <scope>NUCLEOTIDE SEQUENCE</scope>
    <source>
        <strain evidence="4">UH-Tt-Lm1</strain>
    </source>
</reference>
<keyword evidence="2" id="KW-1133">Transmembrane helix</keyword>
<evidence type="ECO:0000259" key="3">
    <source>
        <dbReference type="Pfam" id="PF20151"/>
    </source>
</evidence>
<sequence>MSSALNLLIQAGHDITSIKYYALATGTILFYDHLLTLADEVKYAWSGRKSWTFWLFLINRYFPMTFQFWLLAVSYGPHSHPRNRCDKTSWAYAVTKKNIPIAIGFAIITLSQLVLGIVLVVFAARAGAQPLPPIPLDAYRLCLFVRHRTLEVVYTGISLLYDLLAFSLTIVLARRSKTSGLQIPTILKIIAEDATRYFLIIFTSHFVLEMTLNLGRESIQLLPAPGNVVFLPVMISRIMLSLKKAADSQRNGWSLGEPSASGAGLPAMRFFSPQRDLGRKDSDQIPLDTYSES</sequence>
<evidence type="ECO:0000313" key="4">
    <source>
        <dbReference type="EMBL" id="KAF9790730.1"/>
    </source>
</evidence>
<dbReference type="EMBL" id="WIUZ02000002">
    <property type="protein sequence ID" value="KAF9790730.1"/>
    <property type="molecule type" value="Genomic_DNA"/>
</dbReference>
<keyword evidence="2" id="KW-0812">Transmembrane</keyword>
<dbReference type="AlphaFoldDB" id="A0A9P6LBC3"/>
<keyword evidence="5" id="KW-1185">Reference proteome</keyword>
<proteinExistence type="predicted"/>
<feature type="transmembrane region" description="Helical" evidence="2">
    <location>
        <begin position="99"/>
        <end position="124"/>
    </location>
</feature>
<gene>
    <name evidence="4" type="ORF">BJ322DRAFT_409972</name>
</gene>
<feature type="transmembrane region" description="Helical" evidence="2">
    <location>
        <begin position="153"/>
        <end position="173"/>
    </location>
</feature>
<evidence type="ECO:0000313" key="5">
    <source>
        <dbReference type="Proteomes" id="UP000736335"/>
    </source>
</evidence>
<dbReference type="Proteomes" id="UP000736335">
    <property type="component" value="Unassembled WGS sequence"/>
</dbReference>
<dbReference type="Pfam" id="PF20151">
    <property type="entry name" value="DUF6533"/>
    <property type="match status" value="1"/>
</dbReference>
<protein>
    <recommendedName>
        <fullName evidence="3">DUF6533 domain-containing protein</fullName>
    </recommendedName>
</protein>
<feature type="domain" description="DUF6533" evidence="3">
    <location>
        <begin position="20"/>
        <end position="64"/>
    </location>
</feature>
<keyword evidence="2" id="KW-0472">Membrane</keyword>
<feature type="transmembrane region" description="Helical" evidence="2">
    <location>
        <begin position="58"/>
        <end position="78"/>
    </location>
</feature>
<organism evidence="4 5">
    <name type="scientific">Thelephora terrestris</name>
    <dbReference type="NCBI Taxonomy" id="56493"/>
    <lineage>
        <taxon>Eukaryota</taxon>
        <taxon>Fungi</taxon>
        <taxon>Dikarya</taxon>
        <taxon>Basidiomycota</taxon>
        <taxon>Agaricomycotina</taxon>
        <taxon>Agaricomycetes</taxon>
        <taxon>Thelephorales</taxon>
        <taxon>Thelephoraceae</taxon>
        <taxon>Thelephora</taxon>
    </lineage>
</organism>